<reference evidence="2" key="1">
    <citation type="submission" date="2025-08" db="UniProtKB">
        <authorList>
            <consortium name="RefSeq"/>
        </authorList>
    </citation>
    <scope>IDENTIFICATION</scope>
    <source>
        <tissue evidence="2">Fruit stalk</tissue>
    </source>
</reference>
<name>A0A6P5XZK5_DURZI</name>
<protein>
    <submittedName>
        <fullName evidence="2">Uncharacterized protein LOC111287160 isoform X2</fullName>
    </submittedName>
</protein>
<evidence type="ECO:0000313" key="1">
    <source>
        <dbReference type="Proteomes" id="UP000515121"/>
    </source>
</evidence>
<dbReference type="InterPro" id="IPR029026">
    <property type="entry name" value="tRNA_m1G_MTases_N"/>
</dbReference>
<accession>A0A6P5XZK5</accession>
<sequence length="204" mass="23489">MEKKAWIARIQLYILCKGLFYLSVTYELLNCCFSCILCAVTGVQNQRWSLTMEHQHRLSPLVEKTNAVVETSVGKSIIEHRRICRIKIMEQSNPMKGMVDSFNVSVAAGIVMHRAVCDRITLLYLLLKSHQRNYKPAYDLQWGICCLHNRAVLTWRALALTGKKFLIHLFKAQGFTTFFCKTMCTVCVSVFLKLDKTSWDSQVE</sequence>
<dbReference type="SUPFAM" id="SSF75217">
    <property type="entry name" value="alpha/beta knot"/>
    <property type="match status" value="1"/>
</dbReference>
<dbReference type="InterPro" id="IPR029028">
    <property type="entry name" value="Alpha/beta_knot_MTases"/>
</dbReference>
<dbReference type="AlphaFoldDB" id="A0A6P5XZK5"/>
<dbReference type="Proteomes" id="UP000515121">
    <property type="component" value="Unplaced"/>
</dbReference>
<dbReference type="RefSeq" id="XP_022733186.1">
    <property type="nucleotide sequence ID" value="XM_022877451.1"/>
</dbReference>
<organism evidence="1 2">
    <name type="scientific">Durio zibethinus</name>
    <name type="common">Durian</name>
    <dbReference type="NCBI Taxonomy" id="66656"/>
    <lineage>
        <taxon>Eukaryota</taxon>
        <taxon>Viridiplantae</taxon>
        <taxon>Streptophyta</taxon>
        <taxon>Embryophyta</taxon>
        <taxon>Tracheophyta</taxon>
        <taxon>Spermatophyta</taxon>
        <taxon>Magnoliopsida</taxon>
        <taxon>eudicotyledons</taxon>
        <taxon>Gunneridae</taxon>
        <taxon>Pentapetalae</taxon>
        <taxon>rosids</taxon>
        <taxon>malvids</taxon>
        <taxon>Malvales</taxon>
        <taxon>Malvaceae</taxon>
        <taxon>Helicteroideae</taxon>
        <taxon>Durio</taxon>
    </lineage>
</organism>
<gene>
    <name evidence="2" type="primary">LOC111287160</name>
</gene>
<evidence type="ECO:0000313" key="2">
    <source>
        <dbReference type="RefSeq" id="XP_022733186.1"/>
    </source>
</evidence>
<dbReference type="Gene3D" id="3.40.1280.10">
    <property type="match status" value="1"/>
</dbReference>
<proteinExistence type="predicted"/>
<dbReference type="GeneID" id="111287160"/>
<keyword evidence="1" id="KW-1185">Reference proteome</keyword>